<dbReference type="PANTHER" id="PTHR30290">
    <property type="entry name" value="PERIPLASMIC BINDING COMPONENT OF ABC TRANSPORTER"/>
    <property type="match status" value="1"/>
</dbReference>
<organism evidence="9 10">
    <name type="scientific">Lentibacillus kapialis</name>
    <dbReference type="NCBI Taxonomy" id="340214"/>
    <lineage>
        <taxon>Bacteria</taxon>
        <taxon>Bacillati</taxon>
        <taxon>Bacillota</taxon>
        <taxon>Bacilli</taxon>
        <taxon>Bacillales</taxon>
        <taxon>Bacillaceae</taxon>
        <taxon>Lentibacillus</taxon>
    </lineage>
</organism>
<evidence type="ECO:0000256" key="5">
    <source>
        <dbReference type="ARBA" id="ARBA00022856"/>
    </source>
</evidence>
<evidence type="ECO:0000256" key="3">
    <source>
        <dbReference type="ARBA" id="ARBA00022448"/>
    </source>
</evidence>
<name>A0A917PVN2_9BACI</name>
<keyword evidence="5" id="KW-0653">Protein transport</keyword>
<evidence type="ECO:0000313" key="9">
    <source>
        <dbReference type="EMBL" id="GGJ93996.1"/>
    </source>
</evidence>
<dbReference type="GO" id="GO:0043190">
    <property type="term" value="C:ATP-binding cassette (ABC) transporter complex"/>
    <property type="evidence" value="ECO:0007669"/>
    <property type="project" value="InterPro"/>
</dbReference>
<gene>
    <name evidence="9" type="primary">oppA</name>
    <name evidence="9" type="ORF">GCM10007063_15650</name>
</gene>
<keyword evidence="10" id="KW-1185">Reference proteome</keyword>
<keyword evidence="5" id="KW-0571">Peptide transport</keyword>
<dbReference type="Gene3D" id="3.10.105.10">
    <property type="entry name" value="Dipeptide-binding Protein, Domain 3"/>
    <property type="match status" value="1"/>
</dbReference>
<dbReference type="PIRSF" id="PIRSF002741">
    <property type="entry name" value="MppA"/>
    <property type="match status" value="1"/>
</dbReference>
<dbReference type="PANTHER" id="PTHR30290:SF10">
    <property type="entry name" value="PERIPLASMIC OLIGOPEPTIDE-BINDING PROTEIN-RELATED"/>
    <property type="match status" value="1"/>
</dbReference>
<keyword evidence="6" id="KW-0564">Palmitate</keyword>
<dbReference type="InterPro" id="IPR039424">
    <property type="entry name" value="SBP_5"/>
</dbReference>
<sequence>MGKLFRLITLMMMGFGLILVISACTGDETNQESAAEETDQVLNLTRKSQITTMDSSMATDEVSFQMLGATMEGLYRLDENAKPTEAIATNHEVSDDGMQWTFDLREDAEWSNGDPVTAEDFVYAWRRAVDPATGSEYGPYMMEGVIKNAGAISNGDKNVETLGVTAKDAHTLVVELVKPVPYFESLMTFGTFLPLNKGFVEEQGEDYAQSADNLLFNGPFVLKNWKSTSDSWKLVKNDSYWDAEEVDLEKLTYKVVKDAQTAVDLYESGDVDRAQLTSDLVDKYSTHEDYSTRSKPVVYYLKMNQTRNEALANENIRAAISRAFDKEAIANEILNDGSTAANALVPKDFAPLPEGMDVEGDEFRDVNGDLVKYDVEKAQAYWKKGLEELGKDSIELEFLGGDSETSKVMQEYLVNQLESNLEGLDLTLKQVPGEQKLDLDADMDYDIQISAWGPDYLDPYSFLGLFETDGAYNKMGYSNEKYDKLLAEAQNELATPDKAAERYQNFIEAEKILFEDAAIAPVYQEYVSLLVSEEVQGVITNPIGPTYEYKWAEMVKGK</sequence>
<feature type="domain" description="Solute-binding protein family 5" evidence="8">
    <location>
        <begin position="83"/>
        <end position="472"/>
    </location>
</feature>
<reference evidence="9" key="2">
    <citation type="submission" date="2020-09" db="EMBL/GenBank/DDBJ databases">
        <authorList>
            <person name="Sun Q."/>
            <person name="Ohkuma M."/>
        </authorList>
    </citation>
    <scope>NUCLEOTIDE SEQUENCE</scope>
    <source>
        <strain evidence="9">JCM 12580</strain>
    </source>
</reference>
<evidence type="ECO:0000259" key="8">
    <source>
        <dbReference type="Pfam" id="PF00496"/>
    </source>
</evidence>
<dbReference type="Gene3D" id="3.90.76.10">
    <property type="entry name" value="Dipeptide-binding Protein, Domain 1"/>
    <property type="match status" value="1"/>
</dbReference>
<keyword evidence="3" id="KW-0813">Transport</keyword>
<evidence type="ECO:0000256" key="7">
    <source>
        <dbReference type="ARBA" id="ARBA00023288"/>
    </source>
</evidence>
<dbReference type="FunFam" id="3.10.105.10:FF:000001">
    <property type="entry name" value="Oligopeptide ABC transporter, oligopeptide-binding protein"/>
    <property type="match status" value="1"/>
</dbReference>
<dbReference type="Gene3D" id="3.40.190.10">
    <property type="entry name" value="Periplasmic binding protein-like II"/>
    <property type="match status" value="1"/>
</dbReference>
<dbReference type="AlphaFoldDB" id="A0A917PVN2"/>
<evidence type="ECO:0000256" key="6">
    <source>
        <dbReference type="ARBA" id="ARBA00023139"/>
    </source>
</evidence>
<dbReference type="PROSITE" id="PS51257">
    <property type="entry name" value="PROKAR_LIPOPROTEIN"/>
    <property type="match status" value="1"/>
</dbReference>
<evidence type="ECO:0000256" key="1">
    <source>
        <dbReference type="ARBA" id="ARBA00004193"/>
    </source>
</evidence>
<dbReference type="EMBL" id="BMNQ01000017">
    <property type="protein sequence ID" value="GGJ93996.1"/>
    <property type="molecule type" value="Genomic_DNA"/>
</dbReference>
<comment type="similarity">
    <text evidence="2">Belongs to the bacterial solute-binding protein 5 family.</text>
</comment>
<dbReference type="Proteomes" id="UP000658382">
    <property type="component" value="Unassembled WGS sequence"/>
</dbReference>
<dbReference type="InterPro" id="IPR030678">
    <property type="entry name" value="Peptide/Ni-bd"/>
</dbReference>
<evidence type="ECO:0000313" key="10">
    <source>
        <dbReference type="Proteomes" id="UP000658382"/>
    </source>
</evidence>
<dbReference type="InterPro" id="IPR000914">
    <property type="entry name" value="SBP_5_dom"/>
</dbReference>
<protein>
    <submittedName>
        <fullName evidence="9">Peptide ABC transporter substrate-binding protein</fullName>
    </submittedName>
</protein>
<keyword evidence="7" id="KW-0449">Lipoprotein</keyword>
<dbReference type="Pfam" id="PF00496">
    <property type="entry name" value="SBP_bac_5"/>
    <property type="match status" value="1"/>
</dbReference>
<dbReference type="GO" id="GO:0015833">
    <property type="term" value="P:peptide transport"/>
    <property type="evidence" value="ECO:0007669"/>
    <property type="project" value="UniProtKB-KW"/>
</dbReference>
<comment type="subcellular location">
    <subcellularLocation>
        <location evidence="1">Cell membrane</location>
        <topology evidence="1">Lipid-anchor</topology>
    </subcellularLocation>
</comment>
<dbReference type="RefSeq" id="WP_188632543.1">
    <property type="nucleotide sequence ID" value="NZ_BMNQ01000017.1"/>
</dbReference>
<keyword evidence="4" id="KW-0732">Signal</keyword>
<proteinExistence type="inferred from homology"/>
<dbReference type="GO" id="GO:0030288">
    <property type="term" value="C:outer membrane-bounded periplasmic space"/>
    <property type="evidence" value="ECO:0007669"/>
    <property type="project" value="UniProtKB-ARBA"/>
</dbReference>
<reference evidence="9" key="1">
    <citation type="journal article" date="2014" name="Int. J. Syst. Evol. Microbiol.">
        <title>Complete genome sequence of Corynebacterium casei LMG S-19264T (=DSM 44701T), isolated from a smear-ripened cheese.</title>
        <authorList>
            <consortium name="US DOE Joint Genome Institute (JGI-PGF)"/>
            <person name="Walter F."/>
            <person name="Albersmeier A."/>
            <person name="Kalinowski J."/>
            <person name="Ruckert C."/>
        </authorList>
    </citation>
    <scope>NUCLEOTIDE SEQUENCE</scope>
    <source>
        <strain evidence="9">JCM 12580</strain>
    </source>
</reference>
<comment type="caution">
    <text evidence="9">The sequence shown here is derived from an EMBL/GenBank/DDBJ whole genome shotgun (WGS) entry which is preliminary data.</text>
</comment>
<evidence type="ECO:0000256" key="2">
    <source>
        <dbReference type="ARBA" id="ARBA00005695"/>
    </source>
</evidence>
<dbReference type="GO" id="GO:1904680">
    <property type="term" value="F:peptide transmembrane transporter activity"/>
    <property type="evidence" value="ECO:0007669"/>
    <property type="project" value="TreeGrafter"/>
</dbReference>
<evidence type="ECO:0000256" key="4">
    <source>
        <dbReference type="ARBA" id="ARBA00022729"/>
    </source>
</evidence>
<dbReference type="SUPFAM" id="SSF53850">
    <property type="entry name" value="Periplasmic binding protein-like II"/>
    <property type="match status" value="1"/>
</dbReference>
<dbReference type="FunFam" id="3.90.76.10:FF:000001">
    <property type="entry name" value="Oligopeptide ABC transporter substrate-binding protein"/>
    <property type="match status" value="1"/>
</dbReference>
<dbReference type="CDD" id="cd08504">
    <property type="entry name" value="PBP2_OppA"/>
    <property type="match status" value="1"/>
</dbReference>
<accession>A0A917PVN2</accession>